<feature type="compositionally biased region" description="Basic residues" evidence="6">
    <location>
        <begin position="892"/>
        <end position="901"/>
    </location>
</feature>
<dbReference type="GO" id="GO:0005886">
    <property type="term" value="C:plasma membrane"/>
    <property type="evidence" value="ECO:0007669"/>
    <property type="project" value="TreeGrafter"/>
</dbReference>
<feature type="compositionally biased region" description="Polar residues" evidence="6">
    <location>
        <begin position="85"/>
        <end position="94"/>
    </location>
</feature>
<dbReference type="GO" id="GO:0032934">
    <property type="term" value="F:sterol binding"/>
    <property type="evidence" value="ECO:0007669"/>
    <property type="project" value="TreeGrafter"/>
</dbReference>
<dbReference type="AlphaFoldDB" id="A0A9P0QNB0"/>
<organism evidence="9 10">
    <name type="scientific">[Candida] railenensis</name>
    <dbReference type="NCBI Taxonomy" id="45579"/>
    <lineage>
        <taxon>Eukaryota</taxon>
        <taxon>Fungi</taxon>
        <taxon>Dikarya</taxon>
        <taxon>Ascomycota</taxon>
        <taxon>Saccharomycotina</taxon>
        <taxon>Pichiomycetes</taxon>
        <taxon>Debaryomycetaceae</taxon>
        <taxon>Kurtzmaniella</taxon>
    </lineage>
</organism>
<dbReference type="EMBL" id="CAKXYY010000005">
    <property type="protein sequence ID" value="CAH2351898.1"/>
    <property type="molecule type" value="Genomic_DNA"/>
</dbReference>
<feature type="compositionally biased region" description="Acidic residues" evidence="6">
    <location>
        <begin position="617"/>
        <end position="635"/>
    </location>
</feature>
<feature type="region of interest" description="Disordered" evidence="6">
    <location>
        <begin position="1"/>
        <end position="112"/>
    </location>
</feature>
<dbReference type="SMART" id="SM00568">
    <property type="entry name" value="GRAM"/>
    <property type="match status" value="1"/>
</dbReference>
<gene>
    <name evidence="9" type="ORF">CLIB1423_05S00870</name>
</gene>
<feature type="region of interest" description="Disordered" evidence="6">
    <location>
        <begin position="600"/>
        <end position="688"/>
    </location>
</feature>
<keyword evidence="5 7" id="KW-0472">Membrane</keyword>
<keyword evidence="10" id="KW-1185">Reference proteome</keyword>
<dbReference type="GO" id="GO:0032541">
    <property type="term" value="C:cortical endoplasmic reticulum"/>
    <property type="evidence" value="ECO:0007669"/>
    <property type="project" value="TreeGrafter"/>
</dbReference>
<sequence length="1098" mass="120458">MSKLIAKIKDNDSNGDKSSKHHHSLSNIFHLHTDSAGSEESTVKSITRKTRSRSNSLNKGGNGAASHSGATPSYATHRASRSNRHSLNSTTGATANDRLRSSVSPLPNPLIKSQSMDHSLSLTSQPYSAISSNVGDISISNTMSASIPRSTSTPLIHVGNDQSNTSLQDSNSPQPFPSVESPTEAAPPSKHSNGFFSTMLSAISSPVPHESQTDEEKDKDHGTSISATNSHTNNNNNNHNTSFSSKLDFLLKPAKFGKSKSSLPEDGQTAGDKSEETNSISDGRAAVSDNESKSFIGEDVPSTSNVHFESIRESPLQTLGTGNLSLHIFEKNNNSSLKNGPDYKRNDNTISFSSADANGESTSRAQSTSSRNHSTEKIDQLLAHNDNLKRNLSPNAVNKLLPLKNQLAVSGTADNKKVRRKSFSTDGPGSTKALDEDSDDSFSFDENENNNANQNQNGSFQDIGIQDYSDFKYASKKRNKEFHQNFKEVPRSERLIDDFSCAVSRDILVQGRIYLSPGYVCFNSNILGWVTNIIIPLQEVIQIEKKTTAVLFPNGMVIRTLHQKYVFATFISRDSFFSLITNVWHRVLLEGNEIDPSKLRKRMNTSVSSRRTKLSDEDSYSSDDDEYDEEEEDDEIHAKLENDVDVDTSGIVDSDEDITNNTNGAPQKENPSDGNAAVADTSNGDSYKGLPIIGPSTHAPTENGYEKSPNDTFICDETLEAPMGAIFRILFGDGTDKYITILKEQKNFDITESSITAISNNNKERKYSYIKPLGGSIGPKQTKCNITDTLIDFSIDSSILVEQVSRTPDVPSGSSFSVKTKIYLSWAPNNATKIYVVTSIEWTAKSWIKGAIEKGSIDGQKESMKSMMATLNKFIKTAQSSSAGSSSANVDKKKKKKRRSTVKQEDAPVIEKQEPEPPKTIINQIYDLFASVGDSVPISIPFVNSASAGFVYTVILYLVISSLGSMLLHLVGFGGSSSSSYRIGSGNMQSPDDFISRIKINGNEYSIVQTVDSTLSNGRLARNTEISMWEWIRDRSEGKIDLNESGSSKHDLKPINWSSDYSNLERKYSKDDIEEMLAMTRMKLDEIQQQISKSESSV</sequence>
<evidence type="ECO:0000256" key="5">
    <source>
        <dbReference type="ARBA" id="ARBA00023136"/>
    </source>
</evidence>
<feature type="region of interest" description="Disordered" evidence="6">
    <location>
        <begin position="882"/>
        <end position="914"/>
    </location>
</feature>
<dbReference type="InterPro" id="IPR004182">
    <property type="entry name" value="GRAM"/>
</dbReference>
<dbReference type="PROSITE" id="PS51778">
    <property type="entry name" value="VAST"/>
    <property type="match status" value="1"/>
</dbReference>
<dbReference type="PANTHER" id="PTHR23319:SF36">
    <property type="entry name" value="MEMBRANE-ANCHORED LIPID-BINDING PROTEIN LAM4-RELATED"/>
    <property type="match status" value="1"/>
</dbReference>
<dbReference type="GO" id="GO:0005789">
    <property type="term" value="C:endoplasmic reticulum membrane"/>
    <property type="evidence" value="ECO:0007669"/>
    <property type="project" value="TreeGrafter"/>
</dbReference>
<evidence type="ECO:0000313" key="10">
    <source>
        <dbReference type="Proteomes" id="UP000837801"/>
    </source>
</evidence>
<feature type="domain" description="VASt" evidence="8">
    <location>
        <begin position="710"/>
        <end position="879"/>
    </location>
</feature>
<dbReference type="Proteomes" id="UP000837801">
    <property type="component" value="Unassembled WGS sequence"/>
</dbReference>
<feature type="compositionally biased region" description="Polar residues" evidence="6">
    <location>
        <begin position="35"/>
        <end position="45"/>
    </location>
</feature>
<dbReference type="GO" id="GO:0032366">
    <property type="term" value="P:intracellular sterol transport"/>
    <property type="evidence" value="ECO:0007669"/>
    <property type="project" value="TreeGrafter"/>
</dbReference>
<feature type="compositionally biased region" description="Polar residues" evidence="6">
    <location>
        <begin position="190"/>
        <end position="204"/>
    </location>
</feature>
<dbReference type="CDD" id="cd13220">
    <property type="entry name" value="PH-GRAM_GRAMDC"/>
    <property type="match status" value="1"/>
</dbReference>
<comment type="similarity">
    <text evidence="2">Belongs to the YSP2 family.</text>
</comment>
<dbReference type="InterPro" id="IPR031968">
    <property type="entry name" value="VASt"/>
</dbReference>
<dbReference type="GO" id="GO:0140268">
    <property type="term" value="C:endoplasmic reticulum-plasma membrane contact site"/>
    <property type="evidence" value="ECO:0007669"/>
    <property type="project" value="TreeGrafter"/>
</dbReference>
<feature type="region of interest" description="Disordered" evidence="6">
    <location>
        <begin position="257"/>
        <end position="308"/>
    </location>
</feature>
<dbReference type="InterPro" id="IPR051482">
    <property type="entry name" value="Cholesterol_transport"/>
</dbReference>
<feature type="region of interest" description="Disordered" evidence="6">
    <location>
        <begin position="332"/>
        <end position="375"/>
    </location>
</feature>
<evidence type="ECO:0000259" key="8">
    <source>
        <dbReference type="PROSITE" id="PS51778"/>
    </source>
</evidence>
<feature type="compositionally biased region" description="Low complexity" evidence="6">
    <location>
        <begin position="449"/>
        <end position="461"/>
    </location>
</feature>
<dbReference type="GO" id="GO:0120015">
    <property type="term" value="F:sterol transfer activity"/>
    <property type="evidence" value="ECO:0007669"/>
    <property type="project" value="TreeGrafter"/>
</dbReference>
<dbReference type="Pfam" id="PF02893">
    <property type="entry name" value="GRAM"/>
    <property type="match status" value="1"/>
</dbReference>
<evidence type="ECO:0000256" key="1">
    <source>
        <dbReference type="ARBA" id="ARBA00004167"/>
    </source>
</evidence>
<reference evidence="9" key="1">
    <citation type="submission" date="2022-03" db="EMBL/GenBank/DDBJ databases">
        <authorList>
            <person name="Legras J.-L."/>
            <person name="Devillers H."/>
            <person name="Grondin C."/>
        </authorList>
    </citation>
    <scope>NUCLEOTIDE SEQUENCE</scope>
    <source>
        <strain evidence="9">CLIB 1423</strain>
    </source>
</reference>
<feature type="compositionally biased region" description="Basic and acidic residues" evidence="6">
    <location>
        <begin position="7"/>
        <end position="18"/>
    </location>
</feature>
<feature type="compositionally biased region" description="Basic and acidic residues" evidence="6">
    <location>
        <begin position="902"/>
        <end position="914"/>
    </location>
</feature>
<dbReference type="Gene3D" id="2.30.29.30">
    <property type="entry name" value="Pleckstrin-homology domain (PH domain)/Phosphotyrosine-binding domain (PTB)"/>
    <property type="match status" value="1"/>
</dbReference>
<evidence type="ECO:0000256" key="6">
    <source>
        <dbReference type="SAM" id="MobiDB-lite"/>
    </source>
</evidence>
<dbReference type="GO" id="GO:0005739">
    <property type="term" value="C:mitochondrion"/>
    <property type="evidence" value="ECO:0007669"/>
    <property type="project" value="TreeGrafter"/>
</dbReference>
<evidence type="ECO:0000313" key="9">
    <source>
        <dbReference type="EMBL" id="CAH2351898.1"/>
    </source>
</evidence>
<feature type="compositionally biased region" description="Polar residues" evidence="6">
    <location>
        <begin position="101"/>
        <end position="112"/>
    </location>
</feature>
<dbReference type="Pfam" id="PF16016">
    <property type="entry name" value="VASt"/>
    <property type="match status" value="1"/>
</dbReference>
<feature type="compositionally biased region" description="Acidic residues" evidence="6">
    <location>
        <begin position="436"/>
        <end position="448"/>
    </location>
</feature>
<dbReference type="PANTHER" id="PTHR23319">
    <property type="entry name" value="GRAM DOMAIN CONTAINING 1B, ISOFORM E"/>
    <property type="match status" value="1"/>
</dbReference>
<name>A0A9P0QNB0_9ASCO</name>
<evidence type="ECO:0000256" key="7">
    <source>
        <dbReference type="SAM" id="Phobius"/>
    </source>
</evidence>
<dbReference type="OrthoDB" id="2162691at2759"/>
<dbReference type="InterPro" id="IPR011993">
    <property type="entry name" value="PH-like_dom_sf"/>
</dbReference>
<accession>A0A9P0QNB0</accession>
<feature type="region of interest" description="Disordered" evidence="6">
    <location>
        <begin position="148"/>
        <end position="244"/>
    </location>
</feature>
<feature type="compositionally biased region" description="Basic and acidic residues" evidence="6">
    <location>
        <begin position="211"/>
        <end position="222"/>
    </location>
</feature>
<comment type="subcellular location">
    <subcellularLocation>
        <location evidence="1">Membrane</location>
        <topology evidence="1">Single-pass membrane protein</topology>
    </subcellularLocation>
</comment>
<evidence type="ECO:0000256" key="4">
    <source>
        <dbReference type="ARBA" id="ARBA00022989"/>
    </source>
</evidence>
<feature type="region of interest" description="Disordered" evidence="6">
    <location>
        <begin position="411"/>
        <end position="462"/>
    </location>
</feature>
<feature type="compositionally biased region" description="Polar residues" evidence="6">
    <location>
        <begin position="348"/>
        <end position="372"/>
    </location>
</feature>
<feature type="transmembrane region" description="Helical" evidence="7">
    <location>
        <begin position="950"/>
        <end position="973"/>
    </location>
</feature>
<feature type="compositionally biased region" description="Polar residues" evidence="6">
    <location>
        <begin position="148"/>
        <end position="173"/>
    </location>
</feature>
<evidence type="ECO:0000256" key="3">
    <source>
        <dbReference type="ARBA" id="ARBA00022692"/>
    </source>
</evidence>
<evidence type="ECO:0000256" key="2">
    <source>
        <dbReference type="ARBA" id="ARBA00006582"/>
    </source>
</evidence>
<comment type="caution">
    <text evidence="9">The sequence shown here is derived from an EMBL/GenBank/DDBJ whole genome shotgun (WGS) entry which is preliminary data.</text>
</comment>
<proteinExistence type="inferred from homology"/>
<feature type="compositionally biased region" description="Low complexity" evidence="6">
    <location>
        <begin position="223"/>
        <end position="244"/>
    </location>
</feature>
<keyword evidence="4 7" id="KW-1133">Transmembrane helix</keyword>
<protein>
    <recommendedName>
        <fullName evidence="8">VASt domain-containing protein</fullName>
    </recommendedName>
</protein>
<keyword evidence="3 7" id="KW-0812">Transmembrane</keyword>